<dbReference type="PANTHER" id="PTHR34298:SF2">
    <property type="entry name" value="SEGREGATION AND CONDENSATION PROTEIN B"/>
    <property type="match status" value="1"/>
</dbReference>
<dbReference type="AlphaFoldDB" id="A0A1T4M823"/>
<dbReference type="STRING" id="142842.SAMN02745118_01374"/>
<comment type="subunit">
    <text evidence="5">Homodimer. Homodimerization may be required to stabilize the binding of ScpA to the Smc head domains. Component of a cohesin-like complex composed of ScpA, ScpB and the Smc homodimer, in which ScpA and ScpB bind to the head domain of Smc. The presence of the three proteins is required for the association of the complex with DNA.</text>
</comment>
<keyword evidence="4 5" id="KW-0131">Cell cycle</keyword>
<dbReference type="Gene3D" id="1.10.10.10">
    <property type="entry name" value="Winged helix-like DNA-binding domain superfamily/Winged helix DNA-binding domain"/>
    <property type="match status" value="2"/>
</dbReference>
<evidence type="ECO:0000313" key="6">
    <source>
        <dbReference type="EMBL" id="SJZ62997.1"/>
    </source>
</evidence>
<dbReference type="SUPFAM" id="SSF46785">
    <property type="entry name" value="Winged helix' DNA-binding domain"/>
    <property type="match status" value="2"/>
</dbReference>
<dbReference type="InterPro" id="IPR005234">
    <property type="entry name" value="ScpB_csome_segregation"/>
</dbReference>
<evidence type="ECO:0000256" key="1">
    <source>
        <dbReference type="ARBA" id="ARBA00022490"/>
    </source>
</evidence>
<name>A0A1T4M823_9FIRM</name>
<protein>
    <recommendedName>
        <fullName evidence="5">Segregation and condensation protein B</fullName>
    </recommendedName>
</protein>
<dbReference type="RefSeq" id="WP_078809853.1">
    <property type="nucleotide sequence ID" value="NZ_FUWM01000010.1"/>
</dbReference>
<dbReference type="InterPro" id="IPR036390">
    <property type="entry name" value="WH_DNA-bd_sf"/>
</dbReference>
<dbReference type="GO" id="GO:0005737">
    <property type="term" value="C:cytoplasm"/>
    <property type="evidence" value="ECO:0007669"/>
    <property type="project" value="UniProtKB-SubCell"/>
</dbReference>
<evidence type="ECO:0000313" key="7">
    <source>
        <dbReference type="Proteomes" id="UP000190625"/>
    </source>
</evidence>
<dbReference type="PANTHER" id="PTHR34298">
    <property type="entry name" value="SEGREGATION AND CONDENSATION PROTEIN B"/>
    <property type="match status" value="1"/>
</dbReference>
<dbReference type="PIRSF" id="PIRSF019345">
    <property type="entry name" value="ScpB"/>
    <property type="match status" value="1"/>
</dbReference>
<dbReference type="InterPro" id="IPR036388">
    <property type="entry name" value="WH-like_DNA-bd_sf"/>
</dbReference>
<comment type="similarity">
    <text evidence="5">Belongs to the ScpB family.</text>
</comment>
<dbReference type="GO" id="GO:0006260">
    <property type="term" value="P:DNA replication"/>
    <property type="evidence" value="ECO:0007669"/>
    <property type="project" value="UniProtKB-UniRule"/>
</dbReference>
<keyword evidence="2 5" id="KW-0132">Cell division</keyword>
<dbReference type="OrthoDB" id="9806226at2"/>
<proteinExistence type="inferred from homology"/>
<dbReference type="Proteomes" id="UP000190625">
    <property type="component" value="Unassembled WGS sequence"/>
</dbReference>
<evidence type="ECO:0000256" key="4">
    <source>
        <dbReference type="ARBA" id="ARBA00023306"/>
    </source>
</evidence>
<comment type="function">
    <text evidence="5">Participates in chromosomal partition during cell division. May act via the formation of a condensin-like complex containing Smc and ScpA that pull DNA away from mid-cell into both cell halves.</text>
</comment>
<evidence type="ECO:0000256" key="2">
    <source>
        <dbReference type="ARBA" id="ARBA00022618"/>
    </source>
</evidence>
<dbReference type="EMBL" id="FUWM01000010">
    <property type="protein sequence ID" value="SJZ62997.1"/>
    <property type="molecule type" value="Genomic_DNA"/>
</dbReference>
<dbReference type="NCBIfam" id="TIGR00281">
    <property type="entry name" value="SMC-Scp complex subunit ScpB"/>
    <property type="match status" value="1"/>
</dbReference>
<keyword evidence="7" id="KW-1185">Reference proteome</keyword>
<dbReference type="GO" id="GO:0051301">
    <property type="term" value="P:cell division"/>
    <property type="evidence" value="ECO:0007669"/>
    <property type="project" value="UniProtKB-KW"/>
</dbReference>
<sequence length="189" mass="21673">MDKSQRALIEALLFTATEPLQVKELKRVTELSSGQIKNKLKKLKEEYSQSDRGIQLLKLNNGYQLRTKPEYESYINDLHQPEVDNKLTQASLETLTIVAYKQPVTRAEVEDVRGVNVEKPLKTLQKRGLIVELGRKETIGNPIIYGTSDKFLEYLGLNDLSELPEPEEFAQNKDEILRENKELVDEVES</sequence>
<reference evidence="7" key="1">
    <citation type="submission" date="2017-02" db="EMBL/GenBank/DDBJ databases">
        <authorList>
            <person name="Varghese N."/>
            <person name="Submissions S."/>
        </authorList>
    </citation>
    <scope>NUCLEOTIDE SEQUENCE [LARGE SCALE GENOMIC DNA]</scope>
    <source>
        <strain evidence="7">ATCC BAA-73</strain>
    </source>
</reference>
<dbReference type="Pfam" id="PF04079">
    <property type="entry name" value="SMC_ScpB"/>
    <property type="match status" value="1"/>
</dbReference>
<dbReference type="HAMAP" id="MF_01804">
    <property type="entry name" value="ScpB"/>
    <property type="match status" value="1"/>
</dbReference>
<keyword evidence="3 5" id="KW-0159">Chromosome partition</keyword>
<keyword evidence="1 5" id="KW-0963">Cytoplasm</keyword>
<organism evidence="6 7">
    <name type="scientific">Selenihalanaerobacter shriftii</name>
    <dbReference type="NCBI Taxonomy" id="142842"/>
    <lineage>
        <taxon>Bacteria</taxon>
        <taxon>Bacillati</taxon>
        <taxon>Bacillota</taxon>
        <taxon>Clostridia</taxon>
        <taxon>Halanaerobiales</taxon>
        <taxon>Halobacteroidaceae</taxon>
        <taxon>Selenihalanaerobacter</taxon>
    </lineage>
</organism>
<dbReference type="GO" id="GO:0051304">
    <property type="term" value="P:chromosome separation"/>
    <property type="evidence" value="ECO:0007669"/>
    <property type="project" value="InterPro"/>
</dbReference>
<gene>
    <name evidence="5" type="primary">scpB</name>
    <name evidence="6" type="ORF">SAMN02745118_01374</name>
</gene>
<evidence type="ECO:0000256" key="5">
    <source>
        <dbReference type="HAMAP-Rule" id="MF_01804"/>
    </source>
</evidence>
<evidence type="ECO:0000256" key="3">
    <source>
        <dbReference type="ARBA" id="ARBA00022829"/>
    </source>
</evidence>
<accession>A0A1T4M823</accession>
<comment type="subcellular location">
    <subcellularLocation>
        <location evidence="5">Cytoplasm</location>
    </subcellularLocation>
    <text evidence="5">Associated with two foci at the outer edges of the nucleoid region in young cells, and at four foci within both cell halves in older cells.</text>
</comment>